<dbReference type="AlphaFoldDB" id="A0AAE3YND7"/>
<dbReference type="GO" id="GO:0160237">
    <property type="term" value="F:D-Ala-D-Ala dipeptidase activity"/>
    <property type="evidence" value="ECO:0007669"/>
    <property type="project" value="UniProtKB-EC"/>
</dbReference>
<evidence type="ECO:0000256" key="1">
    <source>
        <dbReference type="ARBA" id="ARBA00001362"/>
    </source>
</evidence>
<dbReference type="PIRSF" id="PIRSF026671">
    <property type="entry name" value="AA_dipeptidase"/>
    <property type="match status" value="1"/>
</dbReference>
<dbReference type="InterPro" id="IPR009045">
    <property type="entry name" value="Zn_M74/Hedgehog-like"/>
</dbReference>
<evidence type="ECO:0000256" key="8">
    <source>
        <dbReference type="ARBA" id="ARBA00023316"/>
    </source>
</evidence>
<keyword evidence="11" id="KW-0732">Signal</keyword>
<evidence type="ECO:0000256" key="4">
    <source>
        <dbReference type="ARBA" id="ARBA00022801"/>
    </source>
</evidence>
<keyword evidence="13" id="KW-1185">Reference proteome</keyword>
<proteinExistence type="inferred from homology"/>
<comment type="cofactor">
    <cofactor evidence="9">
        <name>Zn(2+)</name>
        <dbReference type="ChEBI" id="CHEBI:29105"/>
    </cofactor>
    <text evidence="9">Binds 1 zinc ion per subunit.</text>
</comment>
<dbReference type="GO" id="GO:0008270">
    <property type="term" value="F:zinc ion binding"/>
    <property type="evidence" value="ECO:0007669"/>
    <property type="project" value="UniProtKB-UniRule"/>
</dbReference>
<sequence>MVRHLTAAVAAMAMFAIPAPAPARFVDLAAVDATILTEMRYHSAHNFVGRRIKGYREPLCILTRPAARALKNAQAALRPRGLSLKVYDCYRPRRAVADFAAWAEDRSDQRMKAEFYPRTDKGSLFDAGYLARRSGHSRGSTVDLTIVRLPAARQPAYRPGQPLTACYAPVSRRFRDNGVDMGTGYDCFDPLAHTLDPRVTGVPRANRILLRDTMAAAGFTGYSKEWWHFTLAGEPYPDTYFDFPVARGSLP</sequence>
<dbReference type="Proteomes" id="UP001183643">
    <property type="component" value="Unassembled WGS sequence"/>
</dbReference>
<dbReference type="RefSeq" id="WP_310368944.1">
    <property type="nucleotide sequence ID" value="NZ_JAVDYB010000001.1"/>
</dbReference>
<dbReference type="GO" id="GO:0071555">
    <property type="term" value="P:cell wall organization"/>
    <property type="evidence" value="ECO:0007669"/>
    <property type="project" value="UniProtKB-KW"/>
</dbReference>
<evidence type="ECO:0000256" key="3">
    <source>
        <dbReference type="ARBA" id="ARBA00022723"/>
    </source>
</evidence>
<keyword evidence="7 9" id="KW-0482">Metalloprotease</keyword>
<comment type="function">
    <text evidence="9 10">Catalyzes hydrolysis of the D-alanyl-D-alanine dipeptide.</text>
</comment>
<gene>
    <name evidence="12" type="ORF">J2S41_003503</name>
</gene>
<accession>A0AAE3YND7</accession>
<feature type="binding site" evidence="9">
    <location>
        <position position="136"/>
    </location>
    <ligand>
        <name>Zn(2+)</name>
        <dbReference type="ChEBI" id="CHEBI:29105"/>
        <note>catalytic</note>
    </ligand>
</feature>
<comment type="similarity">
    <text evidence="9 10">Belongs to the peptidase M15D family.</text>
</comment>
<organism evidence="12 13">
    <name type="scientific">Catenuloplanes atrovinosus</name>
    <dbReference type="NCBI Taxonomy" id="137266"/>
    <lineage>
        <taxon>Bacteria</taxon>
        <taxon>Bacillati</taxon>
        <taxon>Actinomycetota</taxon>
        <taxon>Actinomycetes</taxon>
        <taxon>Micromonosporales</taxon>
        <taxon>Micromonosporaceae</taxon>
        <taxon>Catenuloplanes</taxon>
    </lineage>
</organism>
<dbReference type="SUPFAM" id="SSF55166">
    <property type="entry name" value="Hedgehog/DD-peptidase"/>
    <property type="match status" value="1"/>
</dbReference>
<reference evidence="12" key="1">
    <citation type="submission" date="2023-07" db="EMBL/GenBank/DDBJ databases">
        <title>Sequencing the genomes of 1000 actinobacteria strains.</title>
        <authorList>
            <person name="Klenk H.-P."/>
        </authorList>
    </citation>
    <scope>NUCLEOTIDE SEQUENCE</scope>
    <source>
        <strain evidence="12">DSM 44707</strain>
    </source>
</reference>
<feature type="binding site" evidence="9">
    <location>
        <position position="143"/>
    </location>
    <ligand>
        <name>Zn(2+)</name>
        <dbReference type="ChEBI" id="CHEBI:29105"/>
        <note>catalytic</note>
    </ligand>
</feature>
<evidence type="ECO:0000256" key="10">
    <source>
        <dbReference type="PIRNR" id="PIRNR026671"/>
    </source>
</evidence>
<evidence type="ECO:0000313" key="12">
    <source>
        <dbReference type="EMBL" id="MDR7276725.1"/>
    </source>
</evidence>
<keyword evidence="5 9" id="KW-0862">Zinc</keyword>
<dbReference type="EMBL" id="JAVDYB010000001">
    <property type="protein sequence ID" value="MDR7276725.1"/>
    <property type="molecule type" value="Genomic_DNA"/>
</dbReference>
<keyword evidence="8 10" id="KW-0961">Cell wall biogenesis/degradation</keyword>
<feature type="active site" description="Proton donor/acceptor" evidence="9">
    <location>
        <position position="225"/>
    </location>
</feature>
<evidence type="ECO:0000256" key="5">
    <source>
        <dbReference type="ARBA" id="ARBA00022833"/>
    </source>
</evidence>
<dbReference type="GO" id="GO:0008237">
    <property type="term" value="F:metallopeptidase activity"/>
    <property type="evidence" value="ECO:0007669"/>
    <property type="project" value="UniProtKB-KW"/>
</dbReference>
<evidence type="ECO:0000256" key="6">
    <source>
        <dbReference type="ARBA" id="ARBA00022997"/>
    </source>
</evidence>
<dbReference type="GO" id="GO:0006508">
    <property type="term" value="P:proteolysis"/>
    <property type="evidence" value="ECO:0007669"/>
    <property type="project" value="UniProtKB-KW"/>
</dbReference>
<dbReference type="InterPro" id="IPR000755">
    <property type="entry name" value="A_A_dipeptidase"/>
</dbReference>
<keyword evidence="2 9" id="KW-0645">Protease</keyword>
<evidence type="ECO:0000256" key="2">
    <source>
        <dbReference type="ARBA" id="ARBA00022670"/>
    </source>
</evidence>
<keyword evidence="4 9" id="KW-0378">Hydrolase</keyword>
<dbReference type="CDD" id="cd14817">
    <property type="entry name" value="D-Ala-D-Ala_dipeptidase_VanX"/>
    <property type="match status" value="1"/>
</dbReference>
<evidence type="ECO:0000256" key="9">
    <source>
        <dbReference type="HAMAP-Rule" id="MF_01924"/>
    </source>
</evidence>
<dbReference type="PANTHER" id="PTHR43126:SF1">
    <property type="entry name" value="D-ALANYL-D-ALANINE DIPEPTIDASE"/>
    <property type="match status" value="1"/>
</dbReference>
<dbReference type="PANTHER" id="PTHR43126">
    <property type="entry name" value="D-ALANYL-D-ALANINE DIPEPTIDASE"/>
    <property type="match status" value="1"/>
</dbReference>
<protein>
    <recommendedName>
        <fullName evidence="9 10">D-alanyl-D-alanine dipeptidase</fullName>
        <shortName evidence="9 10">D-Ala-D-Ala dipeptidase</shortName>
        <ecNumber evidence="9 10">3.4.13.22</ecNumber>
    </recommendedName>
</protein>
<comment type="caution">
    <text evidence="12">The sequence shown here is derived from an EMBL/GenBank/DDBJ whole genome shotgun (WGS) entry which is preliminary data.</text>
</comment>
<evidence type="ECO:0000256" key="11">
    <source>
        <dbReference type="SAM" id="SignalP"/>
    </source>
</evidence>
<feature type="signal peptide" evidence="11">
    <location>
        <begin position="1"/>
        <end position="23"/>
    </location>
</feature>
<dbReference type="Gene3D" id="3.30.1380.10">
    <property type="match status" value="1"/>
</dbReference>
<dbReference type="HAMAP" id="MF_01924">
    <property type="entry name" value="A_A_dipeptidase"/>
    <property type="match status" value="1"/>
</dbReference>
<dbReference type="Pfam" id="PF01427">
    <property type="entry name" value="Peptidase_M15"/>
    <property type="match status" value="2"/>
</dbReference>
<feature type="chain" id="PRO_5042105713" description="D-alanyl-D-alanine dipeptidase" evidence="11">
    <location>
        <begin position="24"/>
        <end position="251"/>
    </location>
</feature>
<dbReference type="EC" id="3.4.13.22" evidence="9 10"/>
<evidence type="ECO:0000313" key="13">
    <source>
        <dbReference type="Proteomes" id="UP001183643"/>
    </source>
</evidence>
<comment type="catalytic activity">
    <reaction evidence="1 9 10">
        <text>D-alanyl-D-alanine + H2O = 2 D-alanine</text>
        <dbReference type="Rhea" id="RHEA:20661"/>
        <dbReference type="ChEBI" id="CHEBI:15377"/>
        <dbReference type="ChEBI" id="CHEBI:57416"/>
        <dbReference type="ChEBI" id="CHEBI:57822"/>
        <dbReference type="EC" id="3.4.13.22"/>
    </reaction>
</comment>
<feature type="site" description="Transition state stabilizer" evidence="9">
    <location>
        <position position="91"/>
    </location>
</feature>
<keyword evidence="3 9" id="KW-0479">Metal-binding</keyword>
<feature type="binding site" evidence="9">
    <location>
        <position position="228"/>
    </location>
    <ligand>
        <name>Zn(2+)</name>
        <dbReference type="ChEBI" id="CHEBI:29105"/>
        <note>catalytic</note>
    </ligand>
</feature>
<keyword evidence="6 9" id="KW-0224">Dipeptidase</keyword>
<name>A0AAE3YND7_9ACTN</name>
<evidence type="ECO:0000256" key="7">
    <source>
        <dbReference type="ARBA" id="ARBA00023049"/>
    </source>
</evidence>